<dbReference type="GeneID" id="89921691"/>
<keyword evidence="3" id="KW-0804">Transcription</keyword>
<dbReference type="InterPro" id="IPR001138">
    <property type="entry name" value="Zn2Cys6_DnaBD"/>
</dbReference>
<keyword evidence="8" id="KW-1185">Reference proteome</keyword>
<gene>
    <name evidence="7" type="ORF">LTR77_000340</name>
</gene>
<dbReference type="Pfam" id="PF11951">
    <property type="entry name" value="Fungal_trans_2"/>
    <property type="match status" value="1"/>
</dbReference>
<dbReference type="CDD" id="cd00067">
    <property type="entry name" value="GAL4"/>
    <property type="match status" value="1"/>
</dbReference>
<evidence type="ECO:0000259" key="6">
    <source>
        <dbReference type="PROSITE" id="PS50048"/>
    </source>
</evidence>
<evidence type="ECO:0000256" key="5">
    <source>
        <dbReference type="SAM" id="MobiDB-lite"/>
    </source>
</evidence>
<evidence type="ECO:0000256" key="4">
    <source>
        <dbReference type="ARBA" id="ARBA00023242"/>
    </source>
</evidence>
<dbReference type="InterPro" id="IPR036864">
    <property type="entry name" value="Zn2-C6_fun-type_DNA-bd_sf"/>
</dbReference>
<dbReference type="InterPro" id="IPR050675">
    <property type="entry name" value="OAF3"/>
</dbReference>
<proteinExistence type="predicted"/>
<dbReference type="GO" id="GO:0003677">
    <property type="term" value="F:DNA binding"/>
    <property type="evidence" value="ECO:0007669"/>
    <property type="project" value="UniProtKB-KW"/>
</dbReference>
<dbReference type="InterPro" id="IPR021858">
    <property type="entry name" value="Fun_TF"/>
</dbReference>
<protein>
    <recommendedName>
        <fullName evidence="6">Zn(2)-C6 fungal-type domain-containing protein</fullName>
    </recommendedName>
</protein>
<feature type="region of interest" description="Disordered" evidence="5">
    <location>
        <begin position="1"/>
        <end position="37"/>
    </location>
</feature>
<evidence type="ECO:0000313" key="8">
    <source>
        <dbReference type="Proteomes" id="UP001337655"/>
    </source>
</evidence>
<feature type="region of interest" description="Disordered" evidence="5">
    <location>
        <begin position="637"/>
        <end position="656"/>
    </location>
</feature>
<keyword evidence="2" id="KW-0238">DNA-binding</keyword>
<dbReference type="PROSITE" id="PS50048">
    <property type="entry name" value="ZN2_CY6_FUNGAL_2"/>
    <property type="match status" value="1"/>
</dbReference>
<dbReference type="GO" id="GO:0008270">
    <property type="term" value="F:zinc ion binding"/>
    <property type="evidence" value="ECO:0007669"/>
    <property type="project" value="InterPro"/>
</dbReference>
<dbReference type="GO" id="GO:0000981">
    <property type="term" value="F:DNA-binding transcription factor activity, RNA polymerase II-specific"/>
    <property type="evidence" value="ECO:0007669"/>
    <property type="project" value="InterPro"/>
</dbReference>
<dbReference type="SUPFAM" id="SSF57701">
    <property type="entry name" value="Zn2/Cys6 DNA-binding domain"/>
    <property type="match status" value="1"/>
</dbReference>
<dbReference type="PANTHER" id="PTHR31069">
    <property type="entry name" value="OLEATE-ACTIVATED TRANSCRIPTION FACTOR 1-RELATED"/>
    <property type="match status" value="1"/>
</dbReference>
<organism evidence="7 8">
    <name type="scientific">Saxophila tyrrhenica</name>
    <dbReference type="NCBI Taxonomy" id="1690608"/>
    <lineage>
        <taxon>Eukaryota</taxon>
        <taxon>Fungi</taxon>
        <taxon>Dikarya</taxon>
        <taxon>Ascomycota</taxon>
        <taxon>Pezizomycotina</taxon>
        <taxon>Dothideomycetes</taxon>
        <taxon>Dothideomycetidae</taxon>
        <taxon>Mycosphaerellales</taxon>
        <taxon>Extremaceae</taxon>
        <taxon>Saxophila</taxon>
    </lineage>
</organism>
<dbReference type="AlphaFoldDB" id="A0AAV9PPJ9"/>
<keyword evidence="1" id="KW-0805">Transcription regulation</keyword>
<evidence type="ECO:0000313" key="7">
    <source>
        <dbReference type="EMBL" id="KAK5175203.1"/>
    </source>
</evidence>
<comment type="caution">
    <text evidence="7">The sequence shown here is derived from an EMBL/GenBank/DDBJ whole genome shotgun (WGS) entry which is preliminary data.</text>
</comment>
<dbReference type="PANTHER" id="PTHR31069:SF28">
    <property type="entry name" value="ZN(II)2CYS6 TRANSCRIPTION FACTOR (EUROFUNG)"/>
    <property type="match status" value="1"/>
</dbReference>
<evidence type="ECO:0000256" key="3">
    <source>
        <dbReference type="ARBA" id="ARBA00023163"/>
    </source>
</evidence>
<dbReference type="Pfam" id="PF00172">
    <property type="entry name" value="Zn_clus"/>
    <property type="match status" value="1"/>
</dbReference>
<accession>A0AAV9PPJ9</accession>
<feature type="region of interest" description="Disordered" evidence="5">
    <location>
        <begin position="107"/>
        <end position="147"/>
    </location>
</feature>
<dbReference type="RefSeq" id="XP_064663841.1">
    <property type="nucleotide sequence ID" value="XM_064797607.1"/>
</dbReference>
<feature type="domain" description="Zn(2)-C6 fungal-type" evidence="6">
    <location>
        <begin position="41"/>
        <end position="70"/>
    </location>
</feature>
<evidence type="ECO:0000256" key="1">
    <source>
        <dbReference type="ARBA" id="ARBA00023015"/>
    </source>
</evidence>
<name>A0AAV9PPJ9_9PEZI</name>
<keyword evidence="4" id="KW-0539">Nucleus</keyword>
<reference evidence="7 8" key="1">
    <citation type="submission" date="2023-08" db="EMBL/GenBank/DDBJ databases">
        <title>Black Yeasts Isolated from many extreme environments.</title>
        <authorList>
            <person name="Coleine C."/>
            <person name="Stajich J.E."/>
            <person name="Selbmann L."/>
        </authorList>
    </citation>
    <scope>NUCLEOTIDE SEQUENCE [LARGE SCALE GENOMIC DNA]</scope>
    <source>
        <strain evidence="7 8">CCFEE 5935</strain>
    </source>
</reference>
<evidence type="ECO:0000256" key="2">
    <source>
        <dbReference type="ARBA" id="ARBA00023125"/>
    </source>
</evidence>
<dbReference type="Proteomes" id="UP001337655">
    <property type="component" value="Unassembled WGS sequence"/>
</dbReference>
<dbReference type="EMBL" id="JAVRRT010000001">
    <property type="protein sequence ID" value="KAK5175203.1"/>
    <property type="molecule type" value="Genomic_DNA"/>
</dbReference>
<feature type="compositionally biased region" description="Polar residues" evidence="5">
    <location>
        <begin position="1"/>
        <end position="12"/>
    </location>
</feature>
<sequence length="840" mass="93084">MMTSTILAATQQPPDPALGRMAGPPPKKKRKRAGTGGANDDCFACSTRGAKCDRKRPYCTQCIEIGKECSGYKTTLTWGVGVASRGKLRGLTCPIANKNADGTDVSAVELEARRRRKSSTSQIKRENGTKRPASPGSYAGGARDTETTADFGEGLKATQTYPFPNGPSAGWQSLAGESSIWQRRTDDIRHQSANLRLPSIQTGFDAPIDPLKSAQSMSSYSDAAFYSPVEYPHTPSSLAFPEPLTHSMSAPFPDSASTMNADHYHASGSTATETFPGSAQSQAEFAQSQSGFTANGAVHEQATLELLPGVFYDGSTDVPTPISTITFNPLGSELDGEADDIEDIKAEDDNNQVSVIDARFSSPFFQVSPRLRQLINYYDRHICPFLVTFDNTENPYRKHILQFALQNEGLQHAIAALATNNFRMRTKELRQKPGHVEELDDNIFNPNFTLDPSGPTQEESCYKQMSINHLNMRLADNRSAQDDSVLATLLILCLFHVCDSGFSKFKTQLAGVQKLLSLRHPNTQSEFTRWVEMFFTWFDVMTSTVNDREVQIKGDSLAMLDFNANLGAMEHFSGCDGRLFKLIARLGRLNLLAQGRPVRASNSGAQTPRPTNWWRKPSPSRISSLLPSDYANMDGNGWGAPILPPTSPEPEADPSLDRSDFWSEWHTTRSRLETWTHPPHPPSTTSPLDQADLYHINESFRLAALLYTERLGSPLLPSSAPPFQNLVTRGLTHIASLRVTSCVNKFLLWPLFIIGTESVDEGHREIIRVRCKDVAEESGFFNNMNTLFVLERVWMEVGSNVMGMEAEEVRARRRDSEAGEGQAFRWRKAMDRVDGEYIVI</sequence>